<feature type="region of interest" description="Disordered" evidence="1">
    <location>
        <begin position="129"/>
        <end position="168"/>
    </location>
</feature>
<sequence length="529" mass="57329">MSHIFRLQDFEIRWHRVPITTFFSIVPRQHQCTADEEKSLNSAQRAFALEAKYVEEVMKHERQRNEIEQQRNEIEQQQNASENHRKQIEQQRNASENHRNQIERNHKDEMTKLINELISRIAELEEQNGQLKQQVAEHERQQRATGRGAHRHAPYLIRGAKPTNVDQGQRVTVSAAPNINFEAQPPNATDSAQPELTAPATAANDGTNYDFAELSPTSVASAPTQSLARNDGTGDQLMSHSSSVTHFAELSPTSVASAPAQSFEPSNFGQQAMGHPSNIHLGVRPPNPVALDPAQSLAPNYVTNYGQHPCGTHFVVNPPNSAASALAPNGTNYGQQPLGHPSVTHFAEPSRTSVASAPAQFLARSDGTGDQLMSHSSDNRLAVPPTFVASAPAQSFAPSNFGQQPLGHLSGLQFATRPLTSATSVPALPLAPNDVTNHVPFVHPSAVHHFAIRPLTSATSVPTQSLAPNGGTNYGPFVHPSGQHFAARPSTSAASAPALPLAPNFYRNSEGQWGRLSPSGTFHPCHPPQ</sequence>
<dbReference type="EMBL" id="JBICBT010000269">
    <property type="protein sequence ID" value="KAL3118675.1"/>
    <property type="molecule type" value="Genomic_DNA"/>
</dbReference>
<dbReference type="CDD" id="cd14686">
    <property type="entry name" value="bZIP"/>
    <property type="match status" value="1"/>
</dbReference>
<feature type="compositionally biased region" description="Polar residues" evidence="1">
    <location>
        <begin position="216"/>
        <end position="228"/>
    </location>
</feature>
<proteinExistence type="predicted"/>
<name>A0ABD2LVN6_9BILA</name>
<organism evidence="2 3">
    <name type="scientific">Heterodera trifolii</name>
    <dbReference type="NCBI Taxonomy" id="157864"/>
    <lineage>
        <taxon>Eukaryota</taxon>
        <taxon>Metazoa</taxon>
        <taxon>Ecdysozoa</taxon>
        <taxon>Nematoda</taxon>
        <taxon>Chromadorea</taxon>
        <taxon>Rhabditida</taxon>
        <taxon>Tylenchina</taxon>
        <taxon>Tylenchomorpha</taxon>
        <taxon>Tylenchoidea</taxon>
        <taxon>Heteroderidae</taxon>
        <taxon>Heteroderinae</taxon>
        <taxon>Heterodera</taxon>
    </lineage>
</organism>
<evidence type="ECO:0000256" key="1">
    <source>
        <dbReference type="SAM" id="MobiDB-lite"/>
    </source>
</evidence>
<feature type="compositionally biased region" description="Basic and acidic residues" evidence="1">
    <location>
        <begin position="64"/>
        <end position="74"/>
    </location>
</feature>
<comment type="caution">
    <text evidence="2">The sequence shown here is derived from an EMBL/GenBank/DDBJ whole genome shotgun (WGS) entry which is preliminary data.</text>
</comment>
<gene>
    <name evidence="2" type="ORF">niasHT_006503</name>
</gene>
<dbReference type="AlphaFoldDB" id="A0ABD2LVN6"/>
<keyword evidence="3" id="KW-1185">Reference proteome</keyword>
<evidence type="ECO:0000313" key="2">
    <source>
        <dbReference type="EMBL" id="KAL3118675.1"/>
    </source>
</evidence>
<feature type="region of interest" description="Disordered" evidence="1">
    <location>
        <begin position="216"/>
        <end position="243"/>
    </location>
</feature>
<evidence type="ECO:0000313" key="3">
    <source>
        <dbReference type="Proteomes" id="UP001620626"/>
    </source>
</evidence>
<feature type="compositionally biased region" description="Basic and acidic residues" evidence="1">
    <location>
        <begin position="82"/>
        <end position="108"/>
    </location>
</feature>
<protein>
    <submittedName>
        <fullName evidence="2">Uncharacterized protein</fullName>
    </submittedName>
</protein>
<dbReference type="Proteomes" id="UP001620626">
    <property type="component" value="Unassembled WGS sequence"/>
</dbReference>
<accession>A0ABD2LVN6</accession>
<reference evidence="2 3" key="1">
    <citation type="submission" date="2024-10" db="EMBL/GenBank/DDBJ databases">
        <authorList>
            <person name="Kim D."/>
        </authorList>
    </citation>
    <scope>NUCLEOTIDE SEQUENCE [LARGE SCALE GENOMIC DNA]</scope>
    <source>
        <strain evidence="2">BH-2024</strain>
    </source>
</reference>
<feature type="region of interest" description="Disordered" evidence="1">
    <location>
        <begin position="64"/>
        <end position="108"/>
    </location>
</feature>